<reference evidence="2 3" key="1">
    <citation type="submission" date="2023-04" db="EMBL/GenBank/DDBJ databases">
        <title>Genome dynamics across the evolutionary transition to endosymbiosis.</title>
        <authorList>
            <person name="Siozios S."/>
            <person name="Nadal-Jimenez P."/>
            <person name="Azagi T."/>
            <person name="Sprong H."/>
            <person name="Frost C.L."/>
            <person name="Parratt S.R."/>
            <person name="Taylor G."/>
            <person name="Brettell L."/>
            <person name="Lew K.C."/>
            <person name="Croft L."/>
            <person name="King K.C."/>
            <person name="Brockhurst M.A."/>
            <person name="Hypsa V."/>
            <person name="Novakova E."/>
            <person name="Darby A.C."/>
            <person name="Hurst G.D.D."/>
        </authorList>
    </citation>
    <scope>NUCLEOTIDE SEQUENCE [LARGE SCALE GENOMIC DNA]</scope>
    <source>
        <strain evidence="3">aApi_AU</strain>
    </source>
</reference>
<keyword evidence="1" id="KW-1133">Transmembrane helix</keyword>
<evidence type="ECO:0000313" key="3">
    <source>
        <dbReference type="Proteomes" id="UP001231859"/>
    </source>
</evidence>
<evidence type="ECO:0000256" key="1">
    <source>
        <dbReference type="SAM" id="Phobius"/>
    </source>
</evidence>
<keyword evidence="1" id="KW-0472">Membrane</keyword>
<protein>
    <submittedName>
        <fullName evidence="2">DUF5993 family protein</fullName>
    </submittedName>
</protein>
<keyword evidence="3" id="KW-1185">Reference proteome</keyword>
<evidence type="ECO:0000313" key="2">
    <source>
        <dbReference type="EMBL" id="WGO82994.1"/>
    </source>
</evidence>
<dbReference type="Pfam" id="PF19455">
    <property type="entry name" value="DUF5993"/>
    <property type="match status" value="1"/>
</dbReference>
<sequence>MFLPFLIAFLITISLVFKQRKLSYILLLMLFVITILLFKYHATDNINLSF</sequence>
<dbReference type="RefSeq" id="WP_280937671.1">
    <property type="nucleotide sequence ID" value="NZ_CP123759.1"/>
</dbReference>
<proteinExistence type="predicted"/>
<dbReference type="Proteomes" id="UP001231859">
    <property type="component" value="Chromosome"/>
</dbReference>
<dbReference type="InterPro" id="IPR046035">
    <property type="entry name" value="DUF5993"/>
</dbReference>
<gene>
    <name evidence="2" type="ORF">QG404_11660</name>
</gene>
<organism evidence="2 3">
    <name type="scientific">Arsenophonus apicola</name>
    <dbReference type="NCBI Taxonomy" id="2879119"/>
    <lineage>
        <taxon>Bacteria</taxon>
        <taxon>Pseudomonadati</taxon>
        <taxon>Pseudomonadota</taxon>
        <taxon>Gammaproteobacteria</taxon>
        <taxon>Enterobacterales</taxon>
        <taxon>Morganellaceae</taxon>
        <taxon>Arsenophonus</taxon>
    </lineage>
</organism>
<dbReference type="EMBL" id="CP123759">
    <property type="protein sequence ID" value="WGO82994.1"/>
    <property type="molecule type" value="Genomic_DNA"/>
</dbReference>
<keyword evidence="1" id="KW-0812">Transmembrane</keyword>
<accession>A0ABY8P1C8</accession>
<name>A0ABY8P1C8_9GAMM</name>
<feature type="transmembrane region" description="Helical" evidence="1">
    <location>
        <begin position="24"/>
        <end position="42"/>
    </location>
</feature>